<evidence type="ECO:0000313" key="2">
    <source>
        <dbReference type="EMBL" id="TLS53367.1"/>
    </source>
</evidence>
<dbReference type="OrthoDB" id="2641850at2"/>
<dbReference type="RefSeq" id="WP_138192595.1">
    <property type="nucleotide sequence ID" value="NZ_VCIW01000002.1"/>
</dbReference>
<organism evidence="2 3">
    <name type="scientific">Paenibacillus antri</name>
    <dbReference type="NCBI Taxonomy" id="2582848"/>
    <lineage>
        <taxon>Bacteria</taxon>
        <taxon>Bacillati</taxon>
        <taxon>Bacillota</taxon>
        <taxon>Bacilli</taxon>
        <taxon>Bacillales</taxon>
        <taxon>Paenibacillaceae</taxon>
        <taxon>Paenibacillus</taxon>
    </lineage>
</organism>
<name>A0A5R9GA98_9BACL</name>
<dbReference type="AlphaFoldDB" id="A0A5R9GA98"/>
<evidence type="ECO:0000259" key="1">
    <source>
        <dbReference type="Pfam" id="PF18730"/>
    </source>
</evidence>
<dbReference type="InterPro" id="IPR041394">
    <property type="entry name" value="HEPN_Cthe2314"/>
</dbReference>
<protein>
    <recommendedName>
        <fullName evidence="1">Cthe-2314-like HEPN domain-containing protein</fullName>
    </recommendedName>
</protein>
<gene>
    <name evidence="2" type="ORF">FE782_03600</name>
</gene>
<reference evidence="2 3" key="1">
    <citation type="submission" date="2019-05" db="EMBL/GenBank/DDBJ databases">
        <authorList>
            <person name="Narsing Rao M.P."/>
            <person name="Li W.J."/>
        </authorList>
    </citation>
    <scope>NUCLEOTIDE SEQUENCE [LARGE SCALE GENOMIC DNA]</scope>
    <source>
        <strain evidence="2 3">SYSU_K30003</strain>
    </source>
</reference>
<keyword evidence="3" id="KW-1185">Reference proteome</keyword>
<dbReference type="Proteomes" id="UP000309676">
    <property type="component" value="Unassembled WGS sequence"/>
</dbReference>
<comment type="caution">
    <text evidence="2">The sequence shown here is derived from an EMBL/GenBank/DDBJ whole genome shotgun (WGS) entry which is preliminary data.</text>
</comment>
<evidence type="ECO:0000313" key="3">
    <source>
        <dbReference type="Proteomes" id="UP000309676"/>
    </source>
</evidence>
<sequence>MLRKMCDEPPRTDDAQMRNILALTNELAVKYGKLRDGEQAGRAQTLVAWMKSLASSFDELEQSVHCAIQFAGRVQHDFMEEMGPEERADFRRHLYFYKNAFIRVFSVLDKLGSFMNDVFGLHAERVKERYSYFTVLRCMREARAEPELLRRLDDTRNKYREPVQDLRLMRNHEVHAINTELLDEDGRLRLRPRDPRTPIEDLRRNVAMLQAGYAMAGESLHAVLQYCNKRA</sequence>
<feature type="domain" description="Cthe-2314-like HEPN" evidence="1">
    <location>
        <begin position="49"/>
        <end position="227"/>
    </location>
</feature>
<dbReference type="Pfam" id="PF18730">
    <property type="entry name" value="HEPN_Cthe2314"/>
    <property type="match status" value="1"/>
</dbReference>
<proteinExistence type="predicted"/>
<accession>A0A5R9GA98</accession>
<dbReference type="EMBL" id="VCIW01000002">
    <property type="protein sequence ID" value="TLS53367.1"/>
    <property type="molecule type" value="Genomic_DNA"/>
</dbReference>